<keyword evidence="4" id="KW-1185">Reference proteome</keyword>
<dbReference type="InterPro" id="IPR029058">
    <property type="entry name" value="AB_hydrolase_fold"/>
</dbReference>
<feature type="transmembrane region" description="Helical" evidence="1">
    <location>
        <begin position="445"/>
        <end position="466"/>
    </location>
</feature>
<dbReference type="PANTHER" id="PTHR43265:SF1">
    <property type="entry name" value="ESTERASE ESTD"/>
    <property type="match status" value="1"/>
</dbReference>
<gene>
    <name evidence="3" type="ORF">GCM10009754_79340</name>
</gene>
<dbReference type="Gene3D" id="3.40.50.1820">
    <property type="entry name" value="alpha/beta hydrolase"/>
    <property type="match status" value="1"/>
</dbReference>
<evidence type="ECO:0000259" key="2">
    <source>
        <dbReference type="Pfam" id="PF00326"/>
    </source>
</evidence>
<dbReference type="RefSeq" id="WP_344430698.1">
    <property type="nucleotide sequence ID" value="NZ_BAAANN010000051.1"/>
</dbReference>
<dbReference type="EMBL" id="BAAANN010000051">
    <property type="protein sequence ID" value="GAA1989238.1"/>
    <property type="molecule type" value="Genomic_DNA"/>
</dbReference>
<evidence type="ECO:0000313" key="4">
    <source>
        <dbReference type="Proteomes" id="UP001501116"/>
    </source>
</evidence>
<sequence length="469" mass="49582">MLPESNSPIRPALSRLLVAVLVTAGLIAPVHFARAAPADLVEQEVVFPSGELTMHGTVIAPAATSNSRRPAVVMVHGSGRVSREGYRQEAESFARSGIVTLIYDKRPKRSETDVDFSLLANDALAGVRTLRTRADVDQARTGLWGVSEGGWVAPLAASRSADVAFVVTVGGPGVSPARQQSWNLVNRFAAAGVSGSLPDTVSRTTLGLIVGAGFFPEPGYDPVPVLRRVTQPVLGLWGELDRVIPGAESMRIFQEAFDRGGNTHYTLRAVPGADHTMRRTSDGFRSLDEISPAYLEQVSSWVTGLAAGPPAASTGAPAQQDRRTVPVEAGAPWLEVAAVAVLLLGFAGYGVGGAVRRLRGRRDVPLARRPARWLAATGLLSVLGLFGYLGYLASTGAKNLGVVVLGRPLPWLVLQVLAVGVVVAAVATIAVAWRARPELARPHRLRLGLLAAAGVVFLPWALHWGLLLP</sequence>
<dbReference type="Proteomes" id="UP001501116">
    <property type="component" value="Unassembled WGS sequence"/>
</dbReference>
<organism evidence="3 4">
    <name type="scientific">Amycolatopsis minnesotensis</name>
    <dbReference type="NCBI Taxonomy" id="337894"/>
    <lineage>
        <taxon>Bacteria</taxon>
        <taxon>Bacillati</taxon>
        <taxon>Actinomycetota</taxon>
        <taxon>Actinomycetes</taxon>
        <taxon>Pseudonocardiales</taxon>
        <taxon>Pseudonocardiaceae</taxon>
        <taxon>Amycolatopsis</taxon>
    </lineage>
</organism>
<dbReference type="InterPro" id="IPR001375">
    <property type="entry name" value="Peptidase_S9_cat"/>
</dbReference>
<reference evidence="3 4" key="1">
    <citation type="journal article" date="2019" name="Int. J. Syst. Evol. Microbiol.">
        <title>The Global Catalogue of Microorganisms (GCM) 10K type strain sequencing project: providing services to taxonomists for standard genome sequencing and annotation.</title>
        <authorList>
            <consortium name="The Broad Institute Genomics Platform"/>
            <consortium name="The Broad Institute Genome Sequencing Center for Infectious Disease"/>
            <person name="Wu L."/>
            <person name="Ma J."/>
        </authorList>
    </citation>
    <scope>NUCLEOTIDE SEQUENCE [LARGE SCALE GENOMIC DNA]</scope>
    <source>
        <strain evidence="3 4">JCM 14545</strain>
    </source>
</reference>
<feature type="transmembrane region" description="Helical" evidence="1">
    <location>
        <begin position="373"/>
        <end position="391"/>
    </location>
</feature>
<keyword evidence="3" id="KW-0378">Hydrolase</keyword>
<evidence type="ECO:0000313" key="3">
    <source>
        <dbReference type="EMBL" id="GAA1989238.1"/>
    </source>
</evidence>
<keyword evidence="1" id="KW-1133">Transmembrane helix</keyword>
<evidence type="ECO:0000256" key="1">
    <source>
        <dbReference type="SAM" id="Phobius"/>
    </source>
</evidence>
<accession>A0ABN2SMC2</accession>
<protein>
    <submittedName>
        <fullName evidence="3">Alpha/beta hydrolase</fullName>
    </submittedName>
</protein>
<feature type="transmembrane region" description="Helical" evidence="1">
    <location>
        <begin position="411"/>
        <end position="433"/>
    </location>
</feature>
<feature type="transmembrane region" description="Helical" evidence="1">
    <location>
        <begin position="333"/>
        <end position="352"/>
    </location>
</feature>
<keyword evidence="1" id="KW-0472">Membrane</keyword>
<proteinExistence type="predicted"/>
<dbReference type="Pfam" id="PF00326">
    <property type="entry name" value="Peptidase_S9"/>
    <property type="match status" value="1"/>
</dbReference>
<dbReference type="SUPFAM" id="SSF53474">
    <property type="entry name" value="alpha/beta-Hydrolases"/>
    <property type="match status" value="1"/>
</dbReference>
<comment type="caution">
    <text evidence="3">The sequence shown here is derived from an EMBL/GenBank/DDBJ whole genome shotgun (WGS) entry which is preliminary data.</text>
</comment>
<name>A0ABN2SMC2_9PSEU</name>
<dbReference type="PANTHER" id="PTHR43265">
    <property type="entry name" value="ESTERASE ESTD"/>
    <property type="match status" value="1"/>
</dbReference>
<keyword evidence="1" id="KW-0812">Transmembrane</keyword>
<feature type="domain" description="Peptidase S9 prolyl oligopeptidase catalytic" evidence="2">
    <location>
        <begin position="121"/>
        <end position="284"/>
    </location>
</feature>
<dbReference type="GO" id="GO:0016787">
    <property type="term" value="F:hydrolase activity"/>
    <property type="evidence" value="ECO:0007669"/>
    <property type="project" value="UniProtKB-KW"/>
</dbReference>
<dbReference type="InterPro" id="IPR053145">
    <property type="entry name" value="AB_hydrolase_Est10"/>
</dbReference>